<feature type="region of interest" description="Disordered" evidence="1">
    <location>
        <begin position="192"/>
        <end position="253"/>
    </location>
</feature>
<protein>
    <submittedName>
        <fullName evidence="2">Uncharacterized protein</fullName>
    </submittedName>
</protein>
<feature type="compositionally biased region" description="Acidic residues" evidence="1">
    <location>
        <begin position="439"/>
        <end position="453"/>
    </location>
</feature>
<proteinExistence type="predicted"/>
<dbReference type="Proteomes" id="UP001470230">
    <property type="component" value="Unassembled WGS sequence"/>
</dbReference>
<sequence>MSQEPETNMMDQMQDIAEGLEGDASIKANEEEEKNEEEETNENKNEEEEEKQEQNGELDAILGNNTNALVAKEEEEEDKQEPIAVSEPKTTSETGSRRNKRRKNKPIDQDIEVVIPDLPFAPQPKDPNITHFIFEYEEDGVKRNSTRNGNTFSSRSKYQSTYQRGTPPANGGSLYDNSPYFSKPFTIYKVPKLPKTIRPNHTMSSRSKSTDRNLSSTQRSNYSNSTNGGYDNRSNCLSTSRRYSTRPPAPSNYLERTKEFDEMQRRYDAEVVEKYKLAHPLPIYQPHYQKTVLQMKIEKQRREERRYRKAAEEAKKKRIKNMKNHEEFIKKTETFENEGEKKPKYLQNLDKKHNYYDLDAEYSDEENQGNKPQRTHSKQSSKTNNTQNQSEKGELEDQVGDVANNLLGPQEEEEKKDNEEEEKEEGEEKEGGEKKEEEEKNEEEDKGELEEHIEDNANALLGSP</sequence>
<feature type="region of interest" description="Disordered" evidence="1">
    <location>
        <begin position="362"/>
        <end position="464"/>
    </location>
</feature>
<feature type="compositionally biased region" description="Polar residues" evidence="1">
    <location>
        <begin position="199"/>
        <end position="242"/>
    </location>
</feature>
<feature type="compositionally biased region" description="Polar residues" evidence="1">
    <location>
        <begin position="146"/>
        <end position="164"/>
    </location>
</feature>
<evidence type="ECO:0000313" key="3">
    <source>
        <dbReference type="Proteomes" id="UP001470230"/>
    </source>
</evidence>
<feature type="compositionally biased region" description="Basic and acidic residues" evidence="1">
    <location>
        <begin position="304"/>
        <end position="315"/>
    </location>
</feature>
<evidence type="ECO:0000313" key="2">
    <source>
        <dbReference type="EMBL" id="KAK8842922.1"/>
    </source>
</evidence>
<feature type="compositionally biased region" description="Acidic residues" evidence="1">
    <location>
        <begin position="30"/>
        <end position="51"/>
    </location>
</feature>
<accession>A0ABR2HAY1</accession>
<feature type="compositionally biased region" description="Basic and acidic residues" evidence="1">
    <location>
        <begin position="429"/>
        <end position="438"/>
    </location>
</feature>
<feature type="compositionally biased region" description="Polar residues" evidence="1">
    <location>
        <begin position="380"/>
        <end position="390"/>
    </location>
</feature>
<comment type="caution">
    <text evidence="2">The sequence shown here is derived from an EMBL/GenBank/DDBJ whole genome shotgun (WGS) entry which is preliminary data.</text>
</comment>
<feature type="compositionally biased region" description="Polar residues" evidence="1">
    <location>
        <begin position="1"/>
        <end position="11"/>
    </location>
</feature>
<evidence type="ECO:0000256" key="1">
    <source>
        <dbReference type="SAM" id="MobiDB-lite"/>
    </source>
</evidence>
<feature type="region of interest" description="Disordered" evidence="1">
    <location>
        <begin position="304"/>
        <end position="325"/>
    </location>
</feature>
<feature type="region of interest" description="Disordered" evidence="1">
    <location>
        <begin position="1"/>
        <end position="177"/>
    </location>
</feature>
<dbReference type="EMBL" id="JAPFFF010000037">
    <property type="protein sequence ID" value="KAK8842922.1"/>
    <property type="molecule type" value="Genomic_DNA"/>
</dbReference>
<organism evidence="2 3">
    <name type="scientific">Tritrichomonas musculus</name>
    <dbReference type="NCBI Taxonomy" id="1915356"/>
    <lineage>
        <taxon>Eukaryota</taxon>
        <taxon>Metamonada</taxon>
        <taxon>Parabasalia</taxon>
        <taxon>Tritrichomonadida</taxon>
        <taxon>Tritrichomonadidae</taxon>
        <taxon>Tritrichomonas</taxon>
    </lineage>
</organism>
<feature type="compositionally biased region" description="Acidic residues" evidence="1">
    <location>
        <begin position="419"/>
        <end position="428"/>
    </location>
</feature>
<keyword evidence="3" id="KW-1185">Reference proteome</keyword>
<reference evidence="2 3" key="1">
    <citation type="submission" date="2024-04" db="EMBL/GenBank/DDBJ databases">
        <title>Tritrichomonas musculus Genome.</title>
        <authorList>
            <person name="Alves-Ferreira E."/>
            <person name="Grigg M."/>
            <person name="Lorenzi H."/>
            <person name="Galac M."/>
        </authorList>
    </citation>
    <scope>NUCLEOTIDE SEQUENCE [LARGE SCALE GENOMIC DNA]</scope>
    <source>
        <strain evidence="2 3">EAF2021</strain>
    </source>
</reference>
<gene>
    <name evidence="2" type="ORF">M9Y10_025788</name>
</gene>
<name>A0ABR2HAY1_9EUKA</name>